<evidence type="ECO:0000313" key="16">
    <source>
        <dbReference type="EMBL" id="GLS90675.1"/>
    </source>
</evidence>
<proteinExistence type="inferred from homology"/>
<keyword evidence="10" id="KW-0472">Membrane</keyword>
<organism evidence="16 17">
    <name type="scientific">Psychromonas marina</name>
    <dbReference type="NCBI Taxonomy" id="88364"/>
    <lineage>
        <taxon>Bacteria</taxon>
        <taxon>Pseudomonadati</taxon>
        <taxon>Pseudomonadota</taxon>
        <taxon>Gammaproteobacteria</taxon>
        <taxon>Alteromonadales</taxon>
        <taxon>Psychromonadaceae</taxon>
        <taxon>Psychromonas</taxon>
    </lineage>
</organism>
<evidence type="ECO:0000256" key="7">
    <source>
        <dbReference type="ARBA" id="ARBA00022475"/>
    </source>
</evidence>
<keyword evidence="13 16" id="KW-0012">Acyltransferase</keyword>
<dbReference type="PIRSF" id="PIRSF000437">
    <property type="entry name" value="GPAT_DHAPAT"/>
    <property type="match status" value="1"/>
</dbReference>
<keyword evidence="8" id="KW-0444">Lipid biosynthesis</keyword>
<gene>
    <name evidence="16" type="primary">plsB</name>
    <name evidence="16" type="ORF">GCM10007916_17420</name>
</gene>
<dbReference type="InterPro" id="IPR028354">
    <property type="entry name" value="GPAT_PlsB"/>
</dbReference>
<dbReference type="Proteomes" id="UP001157353">
    <property type="component" value="Unassembled WGS sequence"/>
</dbReference>
<accession>A0ABQ6E0G7</accession>
<keyword evidence="11" id="KW-0594">Phospholipid biosynthesis</keyword>
<evidence type="ECO:0000256" key="6">
    <source>
        <dbReference type="ARBA" id="ARBA00013432"/>
    </source>
</evidence>
<dbReference type="PIRSF" id="PIRSF500064">
    <property type="entry name" value="GPAT"/>
    <property type="match status" value="1"/>
</dbReference>
<dbReference type="InterPro" id="IPR022284">
    <property type="entry name" value="GPAT/DHAPAT"/>
</dbReference>
<protein>
    <recommendedName>
        <fullName evidence="6">Glycerol-3-phosphate acyltransferase</fullName>
        <ecNumber evidence="5">2.3.1.15</ecNumber>
    </recommendedName>
</protein>
<dbReference type="Pfam" id="PF01553">
    <property type="entry name" value="Acyltransferase"/>
    <property type="match status" value="1"/>
</dbReference>
<dbReference type="NCBIfam" id="TIGR03703">
    <property type="entry name" value="plsB"/>
    <property type="match status" value="1"/>
</dbReference>
<evidence type="ECO:0000313" key="17">
    <source>
        <dbReference type="Proteomes" id="UP001157353"/>
    </source>
</evidence>
<keyword evidence="12" id="KW-1208">Phospholipid metabolism</keyword>
<comment type="similarity">
    <text evidence="4">Belongs to the GPAT/DAPAT family.</text>
</comment>
<keyword evidence="7" id="KW-1003">Cell membrane</keyword>
<dbReference type="InterPro" id="IPR045520">
    <property type="entry name" value="GPAT/DHAPAT_C"/>
</dbReference>
<dbReference type="PANTHER" id="PTHR12563:SF17">
    <property type="entry name" value="DIHYDROXYACETONE PHOSPHATE ACYLTRANSFERASE"/>
    <property type="match status" value="1"/>
</dbReference>
<sequence length="707" mass="80447">MLAKGSFFSRLINRLWVKSHHVPLETVKELKVDLTRPIIYVVEQNNASDLLGLQTSCKKAGLPDPYQPISINGEQISALIYIHSWSLFAPKTPQLQDAPYLARYQQLLDLHQKDKNLEVQLIPVTFYWGRNPGREGKKSWFDLTQQGQVGLFHKSLIVLKNGKDHLVRFNQPISIKKLSLRGEQQQLAHKLAKVAMRYFDFQKRSSIGPKLPNRKQMIESVLAQPYLREVITNTAKAEQLSESQVEAQCRGYLNEISANFSYSSLRLFRLCLKGIWNHIYKGIEVHHAQAVRDVCQSGAEVIYMPCHRSHMDYLLLSYLLFEQGVVPPHVAAGVNLNFFPAGPIFRRSGAFFLRRTFKDSPLYAEVFNAYFAMLFKQGYPIEFFTEGGRSRSGLLLDPKTGLLSTSLKTFIRQPERNVVIVPIYIGYDHIMEVNTYVKEQAGKKKEHESIWQVLGIAKKLGNFGRAFVNFGEPINVKQHFDQTLPGWRSRDVSDVELKQQVTTIARQVMVNINEAAAVNALPLCAAVLLANQARGVDENSFLQQLRWHLQWLSMNAQDSLVTYENGAADKLLQQALAQNKFQLVDNVINCTEQQALVLNYYRNNIVHLFVLPSLIFHTISRLSEQKQAVELTTMVDCAEQAYLQLQKKLFLNDDLPIADVIAATINKLLQLNWLVDNSGQYSVPDHGLSELMKGHLVAPFDKTSVEN</sequence>
<comment type="catalytic activity">
    <reaction evidence="14">
        <text>sn-glycerol 3-phosphate + an acyl-CoA = a 1-acyl-sn-glycero-3-phosphate + CoA</text>
        <dbReference type="Rhea" id="RHEA:15325"/>
        <dbReference type="ChEBI" id="CHEBI:57287"/>
        <dbReference type="ChEBI" id="CHEBI:57597"/>
        <dbReference type="ChEBI" id="CHEBI:57970"/>
        <dbReference type="ChEBI" id="CHEBI:58342"/>
        <dbReference type="EC" id="2.3.1.15"/>
    </reaction>
</comment>
<evidence type="ECO:0000256" key="2">
    <source>
        <dbReference type="ARBA" id="ARBA00004765"/>
    </source>
</evidence>
<evidence type="ECO:0000256" key="8">
    <source>
        <dbReference type="ARBA" id="ARBA00022516"/>
    </source>
</evidence>
<keyword evidence="17" id="KW-1185">Reference proteome</keyword>
<name>A0ABQ6E0G7_9GAMM</name>
<comment type="pathway">
    <text evidence="3">Lipid metabolism.</text>
</comment>
<dbReference type="SMART" id="SM00563">
    <property type="entry name" value="PlsC"/>
    <property type="match status" value="1"/>
</dbReference>
<keyword evidence="9" id="KW-0808">Transferase</keyword>
<evidence type="ECO:0000256" key="13">
    <source>
        <dbReference type="ARBA" id="ARBA00023315"/>
    </source>
</evidence>
<evidence type="ECO:0000256" key="1">
    <source>
        <dbReference type="ARBA" id="ARBA00004413"/>
    </source>
</evidence>
<comment type="pathway">
    <text evidence="2">Phospholipid metabolism; CDP-diacylglycerol biosynthesis; CDP-diacylglycerol from sn-glycerol 3-phosphate: step 1/3.</text>
</comment>
<evidence type="ECO:0000256" key="12">
    <source>
        <dbReference type="ARBA" id="ARBA00023264"/>
    </source>
</evidence>
<evidence type="ECO:0000259" key="15">
    <source>
        <dbReference type="SMART" id="SM00563"/>
    </source>
</evidence>
<comment type="caution">
    <text evidence="16">The sequence shown here is derived from an EMBL/GenBank/DDBJ whole genome shotgun (WGS) entry which is preliminary data.</text>
</comment>
<dbReference type="GO" id="GO:0016746">
    <property type="term" value="F:acyltransferase activity"/>
    <property type="evidence" value="ECO:0007669"/>
    <property type="project" value="UniProtKB-KW"/>
</dbReference>
<evidence type="ECO:0000256" key="14">
    <source>
        <dbReference type="ARBA" id="ARBA00048427"/>
    </source>
</evidence>
<evidence type="ECO:0000256" key="9">
    <source>
        <dbReference type="ARBA" id="ARBA00022679"/>
    </source>
</evidence>
<evidence type="ECO:0000256" key="4">
    <source>
        <dbReference type="ARBA" id="ARBA00007937"/>
    </source>
</evidence>
<dbReference type="EMBL" id="BSPQ01000005">
    <property type="protein sequence ID" value="GLS90675.1"/>
    <property type="molecule type" value="Genomic_DNA"/>
</dbReference>
<dbReference type="InterPro" id="IPR041728">
    <property type="entry name" value="GPAT/DHAPAT_LPLAT"/>
</dbReference>
<dbReference type="NCBIfam" id="NF003441">
    <property type="entry name" value="PRK04974.1"/>
    <property type="match status" value="1"/>
</dbReference>
<keyword evidence="11" id="KW-0443">Lipid metabolism</keyword>
<comment type="subcellular location">
    <subcellularLocation>
        <location evidence="1">Cell membrane</location>
        <topology evidence="1">Peripheral membrane protein</topology>
        <orientation evidence="1">Cytoplasmic side</orientation>
    </subcellularLocation>
</comment>
<evidence type="ECO:0000256" key="11">
    <source>
        <dbReference type="ARBA" id="ARBA00023209"/>
    </source>
</evidence>
<evidence type="ECO:0000256" key="5">
    <source>
        <dbReference type="ARBA" id="ARBA00013113"/>
    </source>
</evidence>
<dbReference type="EC" id="2.3.1.15" evidence="5"/>
<dbReference type="SUPFAM" id="SSF69593">
    <property type="entry name" value="Glycerol-3-phosphate (1)-acyltransferase"/>
    <property type="match status" value="1"/>
</dbReference>
<reference evidence="17" key="1">
    <citation type="journal article" date="2019" name="Int. J. Syst. Evol. Microbiol.">
        <title>The Global Catalogue of Microorganisms (GCM) 10K type strain sequencing project: providing services to taxonomists for standard genome sequencing and annotation.</title>
        <authorList>
            <consortium name="The Broad Institute Genomics Platform"/>
            <consortium name="The Broad Institute Genome Sequencing Center for Infectious Disease"/>
            <person name="Wu L."/>
            <person name="Ma J."/>
        </authorList>
    </citation>
    <scope>NUCLEOTIDE SEQUENCE [LARGE SCALE GENOMIC DNA]</scope>
    <source>
        <strain evidence="17">NBRC 103166</strain>
    </source>
</reference>
<dbReference type="PANTHER" id="PTHR12563">
    <property type="entry name" value="GLYCEROL-3-PHOSPHATE ACYLTRANSFERASE"/>
    <property type="match status" value="1"/>
</dbReference>
<evidence type="ECO:0000256" key="10">
    <source>
        <dbReference type="ARBA" id="ARBA00023136"/>
    </source>
</evidence>
<feature type="domain" description="Phospholipid/glycerol acyltransferase" evidence="15">
    <location>
        <begin position="301"/>
        <end position="428"/>
    </location>
</feature>
<dbReference type="CDD" id="cd07993">
    <property type="entry name" value="LPLAT_DHAPAT-like"/>
    <property type="match status" value="1"/>
</dbReference>
<evidence type="ECO:0000256" key="3">
    <source>
        <dbReference type="ARBA" id="ARBA00005189"/>
    </source>
</evidence>
<dbReference type="InterPro" id="IPR002123">
    <property type="entry name" value="Plipid/glycerol_acylTrfase"/>
</dbReference>
<dbReference type="RefSeq" id="WP_284203797.1">
    <property type="nucleotide sequence ID" value="NZ_BSPQ01000005.1"/>
</dbReference>
<dbReference type="Pfam" id="PF19277">
    <property type="entry name" value="GPAT_C"/>
    <property type="match status" value="1"/>
</dbReference>